<comment type="subcellular location">
    <subcellularLocation>
        <location evidence="2">Cell envelope</location>
    </subcellularLocation>
</comment>
<dbReference type="CDD" id="cd12797">
    <property type="entry name" value="M23_peptidase"/>
    <property type="match status" value="1"/>
</dbReference>
<evidence type="ECO:0000313" key="12">
    <source>
        <dbReference type="EMBL" id="EKF75318.1"/>
    </source>
</evidence>
<evidence type="ECO:0000259" key="11">
    <source>
        <dbReference type="Pfam" id="PF19425"/>
    </source>
</evidence>
<dbReference type="GO" id="GO:0006508">
    <property type="term" value="P:proteolysis"/>
    <property type="evidence" value="ECO:0007669"/>
    <property type="project" value="UniProtKB-KW"/>
</dbReference>
<proteinExistence type="predicted"/>
<feature type="domain" description="M23ase beta-sheet core" evidence="10">
    <location>
        <begin position="301"/>
        <end position="397"/>
    </location>
</feature>
<dbReference type="Proteomes" id="UP000010164">
    <property type="component" value="Unassembled WGS sequence"/>
</dbReference>
<dbReference type="STRING" id="1177179.A11A3_03139"/>
<dbReference type="GO" id="GO:0046872">
    <property type="term" value="F:metal ion binding"/>
    <property type="evidence" value="ECO:0007669"/>
    <property type="project" value="UniProtKB-KW"/>
</dbReference>
<protein>
    <submittedName>
        <fullName evidence="12">M24/M37 family peptidase</fullName>
    </submittedName>
</protein>
<dbReference type="AlphaFoldDB" id="L0WEQ5"/>
<evidence type="ECO:0000256" key="5">
    <source>
        <dbReference type="ARBA" id="ARBA00022801"/>
    </source>
</evidence>
<dbReference type="Pfam" id="PF19425">
    <property type="entry name" value="Csd3_N2"/>
    <property type="match status" value="1"/>
</dbReference>
<dbReference type="GO" id="GO:0030313">
    <property type="term" value="C:cell envelope"/>
    <property type="evidence" value="ECO:0007669"/>
    <property type="project" value="UniProtKB-SubCell"/>
</dbReference>
<comment type="cofactor">
    <cofactor evidence="1">
        <name>Zn(2+)</name>
        <dbReference type="ChEBI" id="CHEBI:29105"/>
    </cofactor>
</comment>
<dbReference type="EMBL" id="AMRJ01000003">
    <property type="protein sequence ID" value="EKF75318.1"/>
    <property type="molecule type" value="Genomic_DNA"/>
</dbReference>
<keyword evidence="9" id="KW-0472">Membrane</keyword>
<sequence>MKELFSAAARLVRQFPRTHLLISMVLLGVVILIAMRPSGSEPEQTIKSTPLAAAPARPDSQTAAKPAPKPKPQPQWQSLTVAAGDTLSSLLQPEGVGAGQVYRLLGSDERLQALTRIRPGETIDVIIDDQDTLQGVQYHPSRLETLTARLDGDSWQTRVAKREYQHQTRYAEAEISDSLFLAAAASGISNNLTMKLANLFAWDIDFVLDIRKGDHFRIIYDELYLDGEKVGDGDILMAELWNRDRHLVAYRYINRAGDEQYLDPDGNSMRKAFIRTPVAFTRISSRFSTGRLHPILGRTRPHEGVDYAAPTGTPIKAAGDGKIIFAGRKGGYGNCIIIKHGRVYSTLYGHMHGFARGMRVGSRVKQGQTIGYVGMSGLATGPHLHYEFRINGVHHDPLTVKLPKAQGIAKDERSDFLADAGRLKAQMALFAEASTLASSDLLRHDQ</sequence>
<dbReference type="Pfam" id="PF01551">
    <property type="entry name" value="Peptidase_M23"/>
    <property type="match status" value="1"/>
</dbReference>
<dbReference type="RefSeq" id="WP_008927814.1">
    <property type="nucleotide sequence ID" value="NZ_AMRJ01000003.1"/>
</dbReference>
<keyword evidence="13" id="KW-1185">Reference proteome</keyword>
<accession>L0WEQ5</accession>
<evidence type="ECO:0000256" key="9">
    <source>
        <dbReference type="SAM" id="Phobius"/>
    </source>
</evidence>
<evidence type="ECO:0000256" key="7">
    <source>
        <dbReference type="ARBA" id="ARBA00023049"/>
    </source>
</evidence>
<dbReference type="InterPro" id="IPR045834">
    <property type="entry name" value="Csd3_N2"/>
</dbReference>
<evidence type="ECO:0000256" key="8">
    <source>
        <dbReference type="SAM" id="MobiDB-lite"/>
    </source>
</evidence>
<organism evidence="12 13">
    <name type="scientific">Alcanivorax hongdengensis A-11-3</name>
    <dbReference type="NCBI Taxonomy" id="1177179"/>
    <lineage>
        <taxon>Bacteria</taxon>
        <taxon>Pseudomonadati</taxon>
        <taxon>Pseudomonadota</taxon>
        <taxon>Gammaproteobacteria</taxon>
        <taxon>Oceanospirillales</taxon>
        <taxon>Alcanivoracaceae</taxon>
        <taxon>Alcanivorax</taxon>
    </lineage>
</organism>
<dbReference type="Gene3D" id="2.70.70.10">
    <property type="entry name" value="Glucose Permease (Domain IIA)"/>
    <property type="match status" value="1"/>
</dbReference>
<feature type="domain" description="Csd3-like second N-terminal" evidence="11">
    <location>
        <begin position="167"/>
        <end position="288"/>
    </location>
</feature>
<feature type="transmembrane region" description="Helical" evidence="9">
    <location>
        <begin position="20"/>
        <end position="39"/>
    </location>
</feature>
<dbReference type="OrthoDB" id="9805070at2"/>
<feature type="region of interest" description="Disordered" evidence="8">
    <location>
        <begin position="40"/>
        <end position="76"/>
    </location>
</feature>
<evidence type="ECO:0000256" key="2">
    <source>
        <dbReference type="ARBA" id="ARBA00004196"/>
    </source>
</evidence>
<name>L0WEQ5_9GAMM</name>
<keyword evidence="5" id="KW-0378">Hydrolase</keyword>
<dbReference type="PANTHER" id="PTHR21666:SF288">
    <property type="entry name" value="CELL DIVISION PROTEIN YTFB"/>
    <property type="match status" value="1"/>
</dbReference>
<reference evidence="12 13" key="1">
    <citation type="journal article" date="2012" name="J. Bacteriol.">
        <title>Genome Sequence of the Alkane-Degrading Bacterium Alcanivorax hongdengensis Type Strain A-11-3.</title>
        <authorList>
            <person name="Lai Q."/>
            <person name="Shao Z."/>
        </authorList>
    </citation>
    <scope>NUCLEOTIDE SEQUENCE [LARGE SCALE GENOMIC DNA]</scope>
    <source>
        <strain evidence="12 13">A-11-3</strain>
    </source>
</reference>
<dbReference type="PATRIC" id="fig|1177179.3.peg.626"/>
<dbReference type="Gene3D" id="3.10.450.350">
    <property type="match status" value="2"/>
</dbReference>
<evidence type="ECO:0000256" key="6">
    <source>
        <dbReference type="ARBA" id="ARBA00022833"/>
    </source>
</evidence>
<keyword evidence="3" id="KW-0645">Protease</keyword>
<keyword evidence="7" id="KW-0482">Metalloprotease</keyword>
<evidence type="ECO:0000259" key="10">
    <source>
        <dbReference type="Pfam" id="PF01551"/>
    </source>
</evidence>
<evidence type="ECO:0000256" key="1">
    <source>
        <dbReference type="ARBA" id="ARBA00001947"/>
    </source>
</evidence>
<gene>
    <name evidence="12" type="ORF">A11A3_03139</name>
</gene>
<keyword evidence="6" id="KW-0862">Zinc</keyword>
<keyword evidence="9" id="KW-1133">Transmembrane helix</keyword>
<dbReference type="PANTHER" id="PTHR21666">
    <property type="entry name" value="PEPTIDASE-RELATED"/>
    <property type="match status" value="1"/>
</dbReference>
<dbReference type="eggNOG" id="COG0739">
    <property type="taxonomic scope" value="Bacteria"/>
</dbReference>
<evidence type="ECO:0000256" key="3">
    <source>
        <dbReference type="ARBA" id="ARBA00022670"/>
    </source>
</evidence>
<dbReference type="InterPro" id="IPR011055">
    <property type="entry name" value="Dup_hybrid_motif"/>
</dbReference>
<dbReference type="GO" id="GO:0004222">
    <property type="term" value="F:metalloendopeptidase activity"/>
    <property type="evidence" value="ECO:0007669"/>
    <property type="project" value="TreeGrafter"/>
</dbReference>
<evidence type="ECO:0000313" key="13">
    <source>
        <dbReference type="Proteomes" id="UP000010164"/>
    </source>
</evidence>
<evidence type="ECO:0000256" key="4">
    <source>
        <dbReference type="ARBA" id="ARBA00022723"/>
    </source>
</evidence>
<keyword evidence="9" id="KW-0812">Transmembrane</keyword>
<dbReference type="SUPFAM" id="SSF51261">
    <property type="entry name" value="Duplicated hybrid motif"/>
    <property type="match status" value="1"/>
</dbReference>
<comment type="caution">
    <text evidence="12">The sequence shown here is derived from an EMBL/GenBank/DDBJ whole genome shotgun (WGS) entry which is preliminary data.</text>
</comment>
<dbReference type="InterPro" id="IPR016047">
    <property type="entry name" value="M23ase_b-sheet_dom"/>
</dbReference>
<keyword evidence="4" id="KW-0479">Metal-binding</keyword>
<dbReference type="FunFam" id="2.70.70.10:FF:000002">
    <property type="entry name" value="Murein DD-endopeptidase MepM"/>
    <property type="match status" value="1"/>
</dbReference>
<dbReference type="InterPro" id="IPR050570">
    <property type="entry name" value="Cell_wall_metabolism_enzyme"/>
</dbReference>